<feature type="domain" description="HAMP" evidence="7">
    <location>
        <begin position="361"/>
        <end position="411"/>
    </location>
</feature>
<sequence length="664" mass="73240">MMFNFKTILYSGFGLLIGLIVLVGISAYHSLNNTSREFGVYHGLTNTTEITAQIQTNLSLMRLEVKDYILHSDTKHKQQFEAYLKKTHTLLAQSHHDLQSPERRDALSRLEKLLGRYKDGFDNIVQLKQLRQTKMNALNQKESEVEQNLSKILSSAREEGDEMDVAYTASLALKSLLIIRLNIFKFLNDNQEETVNEVNQEFKKLEKYLTELETELTNQSYKILLRSTMKDASFDVKVFNEIVSAIFRRNDVIHNTIDRVGSQATENIERIRQSVKTQQDTLGQNLQQKNQTAISVISLIILIAMICGGLVSIYIVRSTLSKLGGDPARVTRIAQNVSAGNLDLDLPDNGESEASLYASIRHMVSTLQQKTRLAGRIAAGDLSQQIELASDRDALGIALKEMTQNLKKVLSGVKTFGEQISADSQQISQTSHSLAEGVTEQQGNLEQISCSLADLSSRTVTNAENAQMASDFAQKAQGAVAEGQEKMQYMIQAMDEIQQSSQSIAAFIETIDEIAEQTNLLALNAAIEAARAGEQGRGFAVVADEVRHLASRSTSAAEETEKLIQASKAKAQNGVRIAQETAQSLGSVYESIHLAFEQVTRIAQASAKQASEVDNAHQAVASIEAVTQRNAAASVASANSAEQLTVQTQSLKEILQQFTFQAYK</sequence>
<evidence type="ECO:0000256" key="1">
    <source>
        <dbReference type="ARBA" id="ARBA00022500"/>
    </source>
</evidence>
<keyword evidence="5" id="KW-0472">Membrane</keyword>
<dbReference type="PANTHER" id="PTHR43531:SF11">
    <property type="entry name" value="METHYL-ACCEPTING CHEMOTAXIS PROTEIN 3"/>
    <property type="match status" value="1"/>
</dbReference>
<comment type="similarity">
    <text evidence="2">Belongs to the methyl-accepting chemotaxis (MCP) protein family.</text>
</comment>
<dbReference type="Pfam" id="PF00015">
    <property type="entry name" value="MCPsignal"/>
    <property type="match status" value="1"/>
</dbReference>
<evidence type="ECO:0000259" key="8">
    <source>
        <dbReference type="PROSITE" id="PS51753"/>
    </source>
</evidence>
<evidence type="ECO:0000256" key="4">
    <source>
        <dbReference type="SAM" id="Coils"/>
    </source>
</evidence>
<dbReference type="RefSeq" id="WP_073584239.1">
    <property type="nucleotide sequence ID" value="NZ_AP024898.1"/>
</dbReference>
<evidence type="ECO:0000259" key="7">
    <source>
        <dbReference type="PROSITE" id="PS50885"/>
    </source>
</evidence>
<keyword evidence="10" id="KW-1185">Reference proteome</keyword>
<evidence type="ECO:0000256" key="5">
    <source>
        <dbReference type="SAM" id="Phobius"/>
    </source>
</evidence>
<evidence type="ECO:0000313" key="9">
    <source>
        <dbReference type="EMBL" id="SHO57380.1"/>
    </source>
</evidence>
<dbReference type="InterPro" id="IPR004089">
    <property type="entry name" value="MCPsignal_dom"/>
</dbReference>
<keyword evidence="4" id="KW-0175">Coiled coil</keyword>
<feature type="transmembrane region" description="Helical" evidence="5">
    <location>
        <begin position="7"/>
        <end position="28"/>
    </location>
</feature>
<dbReference type="GO" id="GO:0004888">
    <property type="term" value="F:transmembrane signaling receptor activity"/>
    <property type="evidence" value="ECO:0007669"/>
    <property type="project" value="TreeGrafter"/>
</dbReference>
<dbReference type="PROSITE" id="PS50111">
    <property type="entry name" value="CHEMOTAXIS_TRANSDUC_2"/>
    <property type="match status" value="1"/>
</dbReference>
<evidence type="ECO:0000259" key="6">
    <source>
        <dbReference type="PROSITE" id="PS50111"/>
    </source>
</evidence>
<dbReference type="SMART" id="SM01358">
    <property type="entry name" value="HBM"/>
    <property type="match status" value="1"/>
</dbReference>
<dbReference type="InterPro" id="IPR003660">
    <property type="entry name" value="HAMP_dom"/>
</dbReference>
<gene>
    <name evidence="9" type="primary">tap</name>
    <name evidence="9" type="ORF">VQ7734_03149</name>
</gene>
<dbReference type="InterPro" id="IPR051310">
    <property type="entry name" value="MCP_chemotaxis"/>
</dbReference>
<dbReference type="SUPFAM" id="SSF58104">
    <property type="entry name" value="Methyl-accepting chemotaxis protein (MCP) signaling domain"/>
    <property type="match status" value="1"/>
</dbReference>
<evidence type="ECO:0000313" key="10">
    <source>
        <dbReference type="Proteomes" id="UP000184600"/>
    </source>
</evidence>
<feature type="domain" description="HBM" evidence="8">
    <location>
        <begin position="43"/>
        <end position="283"/>
    </location>
</feature>
<reference evidence="10" key="1">
    <citation type="submission" date="2016-12" db="EMBL/GenBank/DDBJ databases">
        <authorList>
            <person name="Rodrigo-Torres L."/>
            <person name="Arahal R.D."/>
            <person name="Lucena T."/>
        </authorList>
    </citation>
    <scope>NUCLEOTIDE SEQUENCE [LARGE SCALE GENOMIC DNA]</scope>
</reference>
<feature type="transmembrane region" description="Helical" evidence="5">
    <location>
        <begin position="293"/>
        <end position="316"/>
    </location>
</feature>
<dbReference type="OrthoDB" id="2489132at2"/>
<dbReference type="Proteomes" id="UP000184600">
    <property type="component" value="Unassembled WGS sequence"/>
</dbReference>
<proteinExistence type="inferred from homology"/>
<keyword evidence="5" id="KW-1133">Transmembrane helix</keyword>
<dbReference type="STRING" id="1117707.VQ7734_03149"/>
<keyword evidence="5" id="KW-0812">Transmembrane</keyword>
<dbReference type="GO" id="GO:0005886">
    <property type="term" value="C:plasma membrane"/>
    <property type="evidence" value="ECO:0007669"/>
    <property type="project" value="TreeGrafter"/>
</dbReference>
<feature type="domain" description="Methyl-accepting transducer" evidence="6">
    <location>
        <begin position="416"/>
        <end position="645"/>
    </location>
</feature>
<keyword evidence="1" id="KW-0145">Chemotaxis</keyword>
<dbReference type="Gene3D" id="1.10.287.950">
    <property type="entry name" value="Methyl-accepting chemotaxis protein"/>
    <property type="match status" value="1"/>
</dbReference>
<keyword evidence="3" id="KW-0807">Transducer</keyword>
<accession>A0A1M7YXH7</accession>
<feature type="coiled-coil region" evidence="4">
    <location>
        <begin position="188"/>
        <end position="215"/>
    </location>
</feature>
<name>A0A1M7YXH7_9VIBR</name>
<dbReference type="GO" id="GO:0006935">
    <property type="term" value="P:chemotaxis"/>
    <property type="evidence" value="ECO:0007669"/>
    <property type="project" value="UniProtKB-KW"/>
</dbReference>
<evidence type="ECO:0000256" key="3">
    <source>
        <dbReference type="PROSITE-ProRule" id="PRU00284"/>
    </source>
</evidence>
<dbReference type="PROSITE" id="PS50885">
    <property type="entry name" value="HAMP"/>
    <property type="match status" value="1"/>
</dbReference>
<evidence type="ECO:0000256" key="2">
    <source>
        <dbReference type="ARBA" id="ARBA00029447"/>
    </source>
</evidence>
<organism evidence="9 10">
    <name type="scientific">Vibrio quintilis</name>
    <dbReference type="NCBI Taxonomy" id="1117707"/>
    <lineage>
        <taxon>Bacteria</taxon>
        <taxon>Pseudomonadati</taxon>
        <taxon>Pseudomonadota</taxon>
        <taxon>Gammaproteobacteria</taxon>
        <taxon>Vibrionales</taxon>
        <taxon>Vibrionaceae</taxon>
        <taxon>Vibrio</taxon>
    </lineage>
</organism>
<dbReference type="PANTHER" id="PTHR43531">
    <property type="entry name" value="PROTEIN ICFG"/>
    <property type="match status" value="1"/>
</dbReference>
<dbReference type="InterPro" id="IPR032255">
    <property type="entry name" value="HBM"/>
</dbReference>
<dbReference type="GO" id="GO:0007165">
    <property type="term" value="P:signal transduction"/>
    <property type="evidence" value="ECO:0007669"/>
    <property type="project" value="UniProtKB-KW"/>
</dbReference>
<dbReference type="PROSITE" id="PS51753">
    <property type="entry name" value="HBM"/>
    <property type="match status" value="1"/>
</dbReference>
<protein>
    <submittedName>
        <fullName evidence="9">Methyl-accepting chemotaxis protein IV</fullName>
    </submittedName>
</protein>
<dbReference type="SMART" id="SM00283">
    <property type="entry name" value="MA"/>
    <property type="match status" value="1"/>
</dbReference>
<dbReference type="EMBL" id="FRFG01000037">
    <property type="protein sequence ID" value="SHO57380.1"/>
    <property type="molecule type" value="Genomic_DNA"/>
</dbReference>
<dbReference type="AlphaFoldDB" id="A0A1M7YXH7"/>